<proteinExistence type="predicted"/>
<dbReference type="Proteomes" id="UP000282597">
    <property type="component" value="Chromosome"/>
</dbReference>
<keyword evidence="2" id="KW-1185">Reference proteome</keyword>
<gene>
    <name evidence="1" type="ORF">MCB1EB_1481</name>
</gene>
<dbReference type="EMBL" id="AP018150">
    <property type="protein sequence ID" value="BBE09642.1"/>
    <property type="molecule type" value="Genomic_DNA"/>
</dbReference>
<dbReference type="AlphaFoldDB" id="A0A2Z6EW66"/>
<name>A0A2Z6EW66_9BURK</name>
<protein>
    <submittedName>
        <fullName evidence="1">Uncharacterized protein</fullName>
    </submittedName>
</protein>
<dbReference type="RefSeq" id="WP_045361617.1">
    <property type="nucleotide sequence ID" value="NZ_AP018150.1"/>
</dbReference>
<reference evidence="1 2" key="1">
    <citation type="journal article" date="2018" name="Microbes Environ.">
        <title>Comparative Genomic Insights into Endofungal Lifestyles of Two Bacterial Endosymbionts, Mycoavidus cysteinexigens and Burkholderia rhizoxinica.</title>
        <authorList>
            <person name="Sharmin D."/>
            <person name="Guo Y."/>
            <person name="Nishizawa T."/>
            <person name="Ohshima S."/>
            <person name="Sato Y."/>
            <person name="Takashima Y."/>
            <person name="Narisawa K."/>
            <person name="Ohta H."/>
        </authorList>
    </citation>
    <scope>NUCLEOTIDE SEQUENCE [LARGE SCALE GENOMIC DNA]</scope>
    <source>
        <strain evidence="1 2">B1-EB</strain>
    </source>
</reference>
<dbReference type="Gene3D" id="1.20.5.340">
    <property type="match status" value="1"/>
</dbReference>
<organism evidence="1 2">
    <name type="scientific">Mycoavidus cysteinexigens</name>
    <dbReference type="NCBI Taxonomy" id="1553431"/>
    <lineage>
        <taxon>Bacteria</taxon>
        <taxon>Pseudomonadati</taxon>
        <taxon>Pseudomonadota</taxon>
        <taxon>Betaproteobacteria</taxon>
        <taxon>Burkholderiales</taxon>
        <taxon>Burkholderiaceae</taxon>
        <taxon>Mycoavidus</taxon>
    </lineage>
</organism>
<accession>A0A2Z6EW66</accession>
<sequence length="128" mass="14242">MGAVAFDTLQFVETLKDAGVPEAQAKAFSIAVRNSHETAELATKADLREYESTVRNDLEKLETSFRHDLSDLRKDIDTKHGALRHEISDLRKDMEARFIVIGAEMSALKWILGFVAAGIFALVGKAFF</sequence>
<dbReference type="KEGG" id="mcys:MCB1EB_1481"/>
<evidence type="ECO:0000313" key="2">
    <source>
        <dbReference type="Proteomes" id="UP000282597"/>
    </source>
</evidence>
<evidence type="ECO:0000313" key="1">
    <source>
        <dbReference type="EMBL" id="BBE09642.1"/>
    </source>
</evidence>